<protein>
    <recommendedName>
        <fullName evidence="1">DUF317 domain-containing protein</fullName>
    </recommendedName>
</protein>
<dbReference type="InterPro" id="IPR005523">
    <property type="entry name" value="DUF317_SPDY"/>
</dbReference>
<evidence type="ECO:0000259" key="1">
    <source>
        <dbReference type="Pfam" id="PF03771"/>
    </source>
</evidence>
<dbReference type="Pfam" id="PF03771">
    <property type="entry name" value="SPDY"/>
    <property type="match status" value="2"/>
</dbReference>
<feature type="domain" description="DUF317" evidence="1">
    <location>
        <begin position="64"/>
        <end position="129"/>
    </location>
</feature>
<dbReference type="RefSeq" id="WP_046912670.1">
    <property type="nucleotide sequence ID" value="NZ_JADBGF010000001.1"/>
</dbReference>
<feature type="domain" description="DUF317" evidence="1">
    <location>
        <begin position="180"/>
        <end position="230"/>
    </location>
</feature>
<accession>A0A8I0TW31</accession>
<evidence type="ECO:0000313" key="3">
    <source>
        <dbReference type="Proteomes" id="UP000629287"/>
    </source>
</evidence>
<dbReference type="OrthoDB" id="4254756at2"/>
<proteinExistence type="predicted"/>
<comment type="caution">
    <text evidence="2">The sequence shown here is derived from an EMBL/GenBank/DDBJ whole genome shotgun (WGS) entry which is preliminary data.</text>
</comment>
<dbReference type="GeneID" id="86830606"/>
<name>A0A8I0TW31_9ACTN</name>
<dbReference type="Proteomes" id="UP000629287">
    <property type="component" value="Unassembled WGS sequence"/>
</dbReference>
<dbReference type="EMBL" id="JADBGF010000001">
    <property type="protein sequence ID" value="MBE1599948.1"/>
    <property type="molecule type" value="Genomic_DNA"/>
</dbReference>
<reference evidence="2 3" key="1">
    <citation type="submission" date="2020-10" db="EMBL/GenBank/DDBJ databases">
        <title>Sequencing the genomes of 1000 actinobacteria strains.</title>
        <authorList>
            <person name="Klenk H.-P."/>
        </authorList>
    </citation>
    <scope>NUCLEOTIDE SEQUENCE [LARGE SCALE GENOMIC DNA]</scope>
    <source>
        <strain evidence="2 3">DSM 41803</strain>
    </source>
</reference>
<gene>
    <name evidence="2" type="ORF">H4687_006077</name>
</gene>
<organism evidence="2 3">
    <name type="scientific">Streptomyces stelliscabiei</name>
    <dbReference type="NCBI Taxonomy" id="146820"/>
    <lineage>
        <taxon>Bacteria</taxon>
        <taxon>Bacillati</taxon>
        <taxon>Actinomycetota</taxon>
        <taxon>Actinomycetes</taxon>
        <taxon>Kitasatosporales</taxon>
        <taxon>Streptomycetaceae</taxon>
        <taxon>Streptomyces</taxon>
    </lineage>
</organism>
<dbReference type="AlphaFoldDB" id="A0A8I0TW31"/>
<evidence type="ECO:0000313" key="2">
    <source>
        <dbReference type="EMBL" id="MBE1599948.1"/>
    </source>
</evidence>
<sequence>MEAPLNPYHPLDPSHPDSPDPVYWVTPRHLAGDDGALAERICDLLAGMGWRMWPTSRHTLLYVSPDELRGAEWILAGYPFELGGLPVAWQLSARTHSFSAMTEWNAYFTAGVPHEALADLLLALDAGESPDAGFDEPETVLTALVARGWIRDVDRPRTTVTDPGFSSSVSLEEVPPLIQDADPRPDLAGWQAWAEPVLGAPYLWCASFSSSVPHDLVAVFASSLASSAPVPRRTLPDGAEGRLTVVRRS</sequence>
<keyword evidence="3" id="KW-1185">Reference proteome</keyword>